<proteinExistence type="predicted"/>
<reference evidence="8" key="1">
    <citation type="submission" date="2021-01" db="EMBL/GenBank/DDBJ databases">
        <title>Active Sulfur Cycling in an Early Earth Analoge.</title>
        <authorList>
            <person name="Hahn C.R."/>
            <person name="Youssef N.H."/>
            <person name="Elshahed M."/>
        </authorList>
    </citation>
    <scope>NUCLEOTIDE SEQUENCE</scope>
    <source>
        <strain evidence="8">Zod_Metabat.1151</strain>
    </source>
</reference>
<evidence type="ECO:0000313" key="8">
    <source>
        <dbReference type="EMBL" id="MBN2067849.1"/>
    </source>
</evidence>
<feature type="transmembrane region" description="Helical" evidence="6">
    <location>
        <begin position="82"/>
        <end position="104"/>
    </location>
</feature>
<sequence>MPKVIPFAPLPMHTLKTVSAPFIRYSAIFNKMFPNFGKSLRQAEIPADEREYAAIILFLVTFYFLFFTFLLTIILSRFTPHFLILGPTIGVVMAFLIFVQTVMYPKMIIRKKMRSIELNLVFALRTILIEIKSGVSLFDSLNVVSRGNYAALSDEFRKVVESINTGTPEEEALEELGDRNPSHFLRKVIWQIVNGLKAGADVSSVLSETVSSMIREQRIAITKFGAQLKILSLMYMMIGVIMPALGLTFLIVLGSFPQITIDQVVFWVMLAAITVMEFMYIGIIKSRRPSIIG</sequence>
<evidence type="ECO:0000256" key="2">
    <source>
        <dbReference type="ARBA" id="ARBA00022475"/>
    </source>
</evidence>
<evidence type="ECO:0000256" key="4">
    <source>
        <dbReference type="ARBA" id="ARBA00022989"/>
    </source>
</evidence>
<evidence type="ECO:0000256" key="6">
    <source>
        <dbReference type="SAM" id="Phobius"/>
    </source>
</evidence>
<evidence type="ECO:0000256" key="1">
    <source>
        <dbReference type="ARBA" id="ARBA00004651"/>
    </source>
</evidence>
<organism evidence="8 9">
    <name type="scientific">Candidatus Iainarchaeum sp</name>
    <dbReference type="NCBI Taxonomy" id="3101447"/>
    <lineage>
        <taxon>Archaea</taxon>
        <taxon>Candidatus Iainarchaeota</taxon>
        <taxon>Candidatus Iainarchaeia</taxon>
        <taxon>Candidatus Iainarchaeales</taxon>
        <taxon>Candidatus Iainarchaeaceae</taxon>
        <taxon>Candidatus Iainarchaeum</taxon>
    </lineage>
</organism>
<dbReference type="AlphaFoldDB" id="A0A939C7N9"/>
<dbReference type="PANTHER" id="PTHR35402">
    <property type="entry name" value="INTEGRAL MEMBRANE PROTEIN-RELATED"/>
    <property type="match status" value="1"/>
</dbReference>
<keyword evidence="3 6" id="KW-0812">Transmembrane</keyword>
<dbReference type="EMBL" id="JAFGDB010000092">
    <property type="protein sequence ID" value="MBN2067849.1"/>
    <property type="molecule type" value="Genomic_DNA"/>
</dbReference>
<gene>
    <name evidence="8" type="ORF">JW744_05255</name>
</gene>
<dbReference type="GO" id="GO:0005886">
    <property type="term" value="C:plasma membrane"/>
    <property type="evidence" value="ECO:0007669"/>
    <property type="project" value="UniProtKB-SubCell"/>
</dbReference>
<evidence type="ECO:0000256" key="5">
    <source>
        <dbReference type="ARBA" id="ARBA00023136"/>
    </source>
</evidence>
<dbReference type="Pfam" id="PF00482">
    <property type="entry name" value="T2SSF"/>
    <property type="match status" value="1"/>
</dbReference>
<comment type="caution">
    <text evidence="8">The sequence shown here is derived from an EMBL/GenBank/DDBJ whole genome shotgun (WGS) entry which is preliminary data.</text>
</comment>
<accession>A0A939C7N9</accession>
<feature type="transmembrane region" description="Helical" evidence="6">
    <location>
        <begin position="233"/>
        <end position="252"/>
    </location>
</feature>
<keyword evidence="5 6" id="KW-0472">Membrane</keyword>
<evidence type="ECO:0000313" key="9">
    <source>
        <dbReference type="Proteomes" id="UP000809243"/>
    </source>
</evidence>
<keyword evidence="2" id="KW-1003">Cell membrane</keyword>
<name>A0A939C7N9_9ARCH</name>
<protein>
    <submittedName>
        <fullName evidence="8">Type II secretion system F family protein</fullName>
    </submittedName>
</protein>
<evidence type="ECO:0000256" key="3">
    <source>
        <dbReference type="ARBA" id="ARBA00022692"/>
    </source>
</evidence>
<feature type="transmembrane region" description="Helical" evidence="6">
    <location>
        <begin position="264"/>
        <end position="283"/>
    </location>
</feature>
<dbReference type="InterPro" id="IPR018076">
    <property type="entry name" value="T2SS_GspF_dom"/>
</dbReference>
<feature type="domain" description="Type II secretion system protein GspF" evidence="7">
    <location>
        <begin position="124"/>
        <end position="247"/>
    </location>
</feature>
<dbReference type="PANTHER" id="PTHR35402:SF1">
    <property type="entry name" value="TYPE II SECRETION SYSTEM PROTEIN GSPF DOMAIN-CONTAINING PROTEIN"/>
    <property type="match status" value="1"/>
</dbReference>
<feature type="transmembrane region" description="Helical" evidence="6">
    <location>
        <begin position="52"/>
        <end position="76"/>
    </location>
</feature>
<keyword evidence="4 6" id="KW-1133">Transmembrane helix</keyword>
<dbReference type="InterPro" id="IPR056569">
    <property type="entry name" value="ArlJ-like"/>
</dbReference>
<evidence type="ECO:0000259" key="7">
    <source>
        <dbReference type="Pfam" id="PF00482"/>
    </source>
</evidence>
<comment type="subcellular location">
    <subcellularLocation>
        <location evidence="1">Cell membrane</location>
        <topology evidence="1">Multi-pass membrane protein</topology>
    </subcellularLocation>
</comment>
<dbReference type="Proteomes" id="UP000809243">
    <property type="component" value="Unassembled WGS sequence"/>
</dbReference>